<sequence length="97" mass="11405">MALMNLRLCVDLRSLNSRVVKQKYPFPLIKDCLSRLSNKSVFTLLNLEDGFHHIKIHPDHTKFFLFATPDGQFEFTRLPFGVTVRHQQSFRRESLKS</sequence>
<dbReference type="InterPro" id="IPR043128">
    <property type="entry name" value="Rev_trsase/Diguanyl_cyclase"/>
</dbReference>
<dbReference type="EMBL" id="LBMM01009175">
    <property type="protein sequence ID" value="KMQ88329.1"/>
    <property type="molecule type" value="Genomic_DNA"/>
</dbReference>
<protein>
    <submittedName>
        <fullName evidence="1">Reverse</fullName>
    </submittedName>
</protein>
<dbReference type="AlphaFoldDB" id="A0A0J7KDQ5"/>
<name>A0A0J7KDQ5_LASNI</name>
<comment type="caution">
    <text evidence="1">The sequence shown here is derived from an EMBL/GenBank/DDBJ whole genome shotgun (WGS) entry which is preliminary data.</text>
</comment>
<dbReference type="OrthoDB" id="1430630at2759"/>
<evidence type="ECO:0000313" key="1">
    <source>
        <dbReference type="EMBL" id="KMQ88329.1"/>
    </source>
</evidence>
<reference evidence="1 2" key="1">
    <citation type="submission" date="2015-04" db="EMBL/GenBank/DDBJ databases">
        <title>Lasius niger genome sequencing.</title>
        <authorList>
            <person name="Konorov E.A."/>
            <person name="Nikitin M.A."/>
            <person name="Kirill M.V."/>
            <person name="Chang P."/>
        </authorList>
    </citation>
    <scope>NUCLEOTIDE SEQUENCE [LARGE SCALE GENOMIC DNA]</scope>
    <source>
        <tissue evidence="1">Whole</tissue>
    </source>
</reference>
<dbReference type="PaxDb" id="67767-A0A0J7KDQ5"/>
<gene>
    <name evidence="1" type="ORF">RF55_12208</name>
</gene>
<dbReference type="SUPFAM" id="SSF56672">
    <property type="entry name" value="DNA/RNA polymerases"/>
    <property type="match status" value="1"/>
</dbReference>
<organism evidence="1 2">
    <name type="scientific">Lasius niger</name>
    <name type="common">Black garden ant</name>
    <dbReference type="NCBI Taxonomy" id="67767"/>
    <lineage>
        <taxon>Eukaryota</taxon>
        <taxon>Metazoa</taxon>
        <taxon>Ecdysozoa</taxon>
        <taxon>Arthropoda</taxon>
        <taxon>Hexapoda</taxon>
        <taxon>Insecta</taxon>
        <taxon>Pterygota</taxon>
        <taxon>Neoptera</taxon>
        <taxon>Endopterygota</taxon>
        <taxon>Hymenoptera</taxon>
        <taxon>Apocrita</taxon>
        <taxon>Aculeata</taxon>
        <taxon>Formicoidea</taxon>
        <taxon>Formicidae</taxon>
        <taxon>Formicinae</taxon>
        <taxon>Lasius</taxon>
        <taxon>Lasius</taxon>
    </lineage>
</organism>
<dbReference type="Gene3D" id="3.30.70.270">
    <property type="match status" value="1"/>
</dbReference>
<dbReference type="InterPro" id="IPR043502">
    <property type="entry name" value="DNA/RNA_pol_sf"/>
</dbReference>
<dbReference type="InterPro" id="IPR053134">
    <property type="entry name" value="RNA-dir_DNA_polymerase"/>
</dbReference>
<accession>A0A0J7KDQ5</accession>
<dbReference type="GO" id="GO:0071897">
    <property type="term" value="P:DNA biosynthetic process"/>
    <property type="evidence" value="ECO:0007669"/>
    <property type="project" value="UniProtKB-ARBA"/>
</dbReference>
<dbReference type="Proteomes" id="UP000036403">
    <property type="component" value="Unassembled WGS sequence"/>
</dbReference>
<dbReference type="Gene3D" id="3.10.10.10">
    <property type="entry name" value="HIV Type 1 Reverse Transcriptase, subunit A, domain 1"/>
    <property type="match status" value="1"/>
</dbReference>
<keyword evidence="2" id="KW-1185">Reference proteome</keyword>
<dbReference type="PANTHER" id="PTHR24559">
    <property type="entry name" value="TRANSPOSON TY3-I GAG-POL POLYPROTEIN"/>
    <property type="match status" value="1"/>
</dbReference>
<proteinExistence type="predicted"/>
<evidence type="ECO:0000313" key="2">
    <source>
        <dbReference type="Proteomes" id="UP000036403"/>
    </source>
</evidence>
<dbReference type="STRING" id="67767.A0A0J7KDQ5"/>
<dbReference type="PANTHER" id="PTHR24559:SF444">
    <property type="entry name" value="REVERSE TRANSCRIPTASE DOMAIN-CONTAINING PROTEIN"/>
    <property type="match status" value="1"/>
</dbReference>